<reference evidence="1 2" key="1">
    <citation type="submission" date="2019-02" db="EMBL/GenBank/DDBJ databases">
        <title>Deep-cultivation of Planctomycetes and their phenomic and genomic characterization uncovers novel biology.</title>
        <authorList>
            <person name="Wiegand S."/>
            <person name="Jogler M."/>
            <person name="Boedeker C."/>
            <person name="Pinto D."/>
            <person name="Vollmers J."/>
            <person name="Rivas-Marin E."/>
            <person name="Kohn T."/>
            <person name="Peeters S.H."/>
            <person name="Heuer A."/>
            <person name="Rast P."/>
            <person name="Oberbeckmann S."/>
            <person name="Bunk B."/>
            <person name="Jeske O."/>
            <person name="Meyerdierks A."/>
            <person name="Storesund J.E."/>
            <person name="Kallscheuer N."/>
            <person name="Luecker S."/>
            <person name="Lage O.M."/>
            <person name="Pohl T."/>
            <person name="Merkel B.J."/>
            <person name="Hornburger P."/>
            <person name="Mueller R.-W."/>
            <person name="Bruemmer F."/>
            <person name="Labrenz M."/>
            <person name="Spormann A.M."/>
            <person name="Op den Camp H."/>
            <person name="Overmann J."/>
            <person name="Amann R."/>
            <person name="Jetten M.S.M."/>
            <person name="Mascher T."/>
            <person name="Medema M.H."/>
            <person name="Devos D.P."/>
            <person name="Kaster A.-K."/>
            <person name="Ovreas L."/>
            <person name="Rohde M."/>
            <person name="Galperin M.Y."/>
            <person name="Jogler C."/>
        </authorList>
    </citation>
    <scope>NUCLEOTIDE SEQUENCE [LARGE SCALE GENOMIC DNA]</scope>
    <source>
        <strain evidence="1 2">Spb1</strain>
    </source>
</reference>
<dbReference type="Proteomes" id="UP000315349">
    <property type="component" value="Chromosome"/>
</dbReference>
<dbReference type="AlphaFoldDB" id="A0A518GHZ0"/>
<evidence type="ECO:0000313" key="2">
    <source>
        <dbReference type="Proteomes" id="UP000315349"/>
    </source>
</evidence>
<dbReference type="RefSeq" id="WP_145294031.1">
    <property type="nucleotide sequence ID" value="NZ_CP036299.1"/>
</dbReference>
<name>A0A518GHZ0_9PLAN</name>
<gene>
    <name evidence="1" type="ORF">Spb1_00650</name>
</gene>
<organism evidence="1 2">
    <name type="scientific">Planctopirus ephydatiae</name>
    <dbReference type="NCBI Taxonomy" id="2528019"/>
    <lineage>
        <taxon>Bacteria</taxon>
        <taxon>Pseudomonadati</taxon>
        <taxon>Planctomycetota</taxon>
        <taxon>Planctomycetia</taxon>
        <taxon>Planctomycetales</taxon>
        <taxon>Planctomycetaceae</taxon>
        <taxon>Planctopirus</taxon>
    </lineage>
</organism>
<proteinExistence type="predicted"/>
<dbReference type="EMBL" id="CP036299">
    <property type="protein sequence ID" value="QDV28202.1"/>
    <property type="molecule type" value="Genomic_DNA"/>
</dbReference>
<protein>
    <submittedName>
        <fullName evidence="1">Uncharacterized protein</fullName>
    </submittedName>
</protein>
<evidence type="ECO:0000313" key="1">
    <source>
        <dbReference type="EMBL" id="QDV28202.1"/>
    </source>
</evidence>
<accession>A0A518GHZ0</accession>
<keyword evidence="2" id="KW-1185">Reference proteome</keyword>
<dbReference type="KEGG" id="peh:Spb1_00650"/>
<sequence length="72" mass="7526">MWILQIARFCCPTVALSPGVRPVLKTPGKHPLAPSPVLTGEGRDEGEVALRFKETGPAADFAAGPAGTVQRS</sequence>